<dbReference type="PROSITE" id="PS50110">
    <property type="entry name" value="RESPONSE_REGULATORY"/>
    <property type="match status" value="1"/>
</dbReference>
<dbReference type="Pfam" id="PF00072">
    <property type="entry name" value="Response_reg"/>
    <property type="match status" value="1"/>
</dbReference>
<dbReference type="GO" id="GO:0032993">
    <property type="term" value="C:protein-DNA complex"/>
    <property type="evidence" value="ECO:0007669"/>
    <property type="project" value="TreeGrafter"/>
</dbReference>
<dbReference type="SUPFAM" id="SSF46894">
    <property type="entry name" value="C-terminal effector domain of the bipartite response regulators"/>
    <property type="match status" value="1"/>
</dbReference>
<dbReference type="PANTHER" id="PTHR48111:SF40">
    <property type="entry name" value="PHOSPHATE REGULON TRANSCRIPTIONAL REGULATORY PROTEIN PHOB"/>
    <property type="match status" value="1"/>
</dbReference>
<keyword evidence="3" id="KW-0805">Transcription regulation</keyword>
<keyword evidence="5" id="KW-0804">Transcription</keyword>
<name>E6Q502_9ZZZZ</name>
<protein>
    <submittedName>
        <fullName evidence="8">Two-component response regulator (YycG)</fullName>
    </submittedName>
</protein>
<dbReference type="AlphaFoldDB" id="E6Q502"/>
<proteinExistence type="predicted"/>
<accession>E6Q502</accession>
<evidence type="ECO:0000256" key="1">
    <source>
        <dbReference type="ARBA" id="ARBA00022553"/>
    </source>
</evidence>
<keyword evidence="4" id="KW-0238">DNA-binding</keyword>
<dbReference type="PANTHER" id="PTHR48111">
    <property type="entry name" value="REGULATOR OF RPOS"/>
    <property type="match status" value="1"/>
</dbReference>
<sequence length="239" mass="27268">MMMQRTFTKQADFDKKILVVDDESAILQTLRFNLERSGYRVVTAGDGRTAVSLAQREEPDLVVLDIMLPVLDGVEACKEIRKFSTVPIIMLTAKDQEIDKVLALELGADDYVTKPFALHEFLARVKARLRRGGPLVVGPDETLTLGEITLDPSRQRLVVRGEEVALAPKEFSLLRLLMENHGRVVTRQTLLDKVWGYDFDGEHQTISVHVRWLREKIEVDSRNPRHIITVRSRGYMFRG</sequence>
<feature type="domain" description="Response regulatory" evidence="6">
    <location>
        <begin position="16"/>
        <end position="129"/>
    </location>
</feature>
<keyword evidence="2" id="KW-0902">Two-component regulatory system</keyword>
<dbReference type="InterPro" id="IPR039420">
    <property type="entry name" value="WalR-like"/>
</dbReference>
<evidence type="ECO:0000256" key="2">
    <source>
        <dbReference type="ARBA" id="ARBA00023012"/>
    </source>
</evidence>
<dbReference type="GO" id="GO:0005829">
    <property type="term" value="C:cytosol"/>
    <property type="evidence" value="ECO:0007669"/>
    <property type="project" value="TreeGrafter"/>
</dbReference>
<evidence type="ECO:0000256" key="3">
    <source>
        <dbReference type="ARBA" id="ARBA00023015"/>
    </source>
</evidence>
<evidence type="ECO:0000256" key="5">
    <source>
        <dbReference type="ARBA" id="ARBA00023163"/>
    </source>
</evidence>
<evidence type="ECO:0000256" key="4">
    <source>
        <dbReference type="ARBA" id="ARBA00023125"/>
    </source>
</evidence>
<organism evidence="8">
    <name type="scientific">mine drainage metagenome</name>
    <dbReference type="NCBI Taxonomy" id="410659"/>
    <lineage>
        <taxon>unclassified sequences</taxon>
        <taxon>metagenomes</taxon>
        <taxon>ecological metagenomes</taxon>
    </lineage>
</organism>
<dbReference type="InterPro" id="IPR016032">
    <property type="entry name" value="Sig_transdc_resp-reg_C-effctor"/>
</dbReference>
<reference evidence="8" key="1">
    <citation type="submission" date="2009-10" db="EMBL/GenBank/DDBJ databases">
        <title>Diversity of trophic interactions inside an arsenic-rich microbial ecosystem.</title>
        <authorList>
            <person name="Bertin P.N."/>
            <person name="Heinrich-Salmeron A."/>
            <person name="Pelletier E."/>
            <person name="Goulhen-Chollet F."/>
            <person name="Arsene-Ploetze F."/>
            <person name="Gallien S."/>
            <person name="Calteau A."/>
            <person name="Vallenet D."/>
            <person name="Casiot C."/>
            <person name="Chane-Woon-Ming B."/>
            <person name="Giloteaux L."/>
            <person name="Barakat M."/>
            <person name="Bonnefoy V."/>
            <person name="Bruneel O."/>
            <person name="Chandler M."/>
            <person name="Cleiss J."/>
            <person name="Duran R."/>
            <person name="Elbaz-Poulichet F."/>
            <person name="Fonknechten N."/>
            <person name="Lauga B."/>
            <person name="Mornico D."/>
            <person name="Ortet P."/>
            <person name="Schaeffer C."/>
            <person name="Siguier P."/>
            <person name="Alexander Thil Smith A."/>
            <person name="Van Dorsselaer A."/>
            <person name="Weissenbach J."/>
            <person name="Medigue C."/>
            <person name="Le Paslier D."/>
        </authorList>
    </citation>
    <scope>NUCLEOTIDE SEQUENCE</scope>
</reference>
<gene>
    <name evidence="8" type="primary">yycF</name>
    <name evidence="8" type="ORF">CARN4_2340</name>
</gene>
<dbReference type="InterPro" id="IPR001867">
    <property type="entry name" value="OmpR/PhoB-type_DNA-bd"/>
</dbReference>
<dbReference type="GO" id="GO:0000156">
    <property type="term" value="F:phosphorelay response regulator activity"/>
    <property type="evidence" value="ECO:0007669"/>
    <property type="project" value="TreeGrafter"/>
</dbReference>
<dbReference type="Gene3D" id="3.40.50.2300">
    <property type="match status" value="1"/>
</dbReference>
<dbReference type="CDD" id="cd00383">
    <property type="entry name" value="trans_reg_C"/>
    <property type="match status" value="1"/>
</dbReference>
<dbReference type="SMART" id="SM00448">
    <property type="entry name" value="REC"/>
    <property type="match status" value="1"/>
</dbReference>
<dbReference type="SUPFAM" id="SSF52172">
    <property type="entry name" value="CheY-like"/>
    <property type="match status" value="1"/>
</dbReference>
<dbReference type="Pfam" id="PF00486">
    <property type="entry name" value="Trans_reg_C"/>
    <property type="match status" value="1"/>
</dbReference>
<dbReference type="PROSITE" id="PS51755">
    <property type="entry name" value="OMPR_PHOB"/>
    <property type="match status" value="1"/>
</dbReference>
<dbReference type="FunFam" id="1.10.10.10:FF:000018">
    <property type="entry name" value="DNA-binding response regulator ResD"/>
    <property type="match status" value="1"/>
</dbReference>
<evidence type="ECO:0000313" key="8">
    <source>
        <dbReference type="EMBL" id="CBI02263.1"/>
    </source>
</evidence>
<dbReference type="InterPro" id="IPR011006">
    <property type="entry name" value="CheY-like_superfamily"/>
</dbReference>
<comment type="caution">
    <text evidence="8">The sequence shown here is derived from an EMBL/GenBank/DDBJ whole genome shotgun (WGS) entry which is preliminary data.</text>
</comment>
<dbReference type="Gene3D" id="1.10.10.10">
    <property type="entry name" value="Winged helix-like DNA-binding domain superfamily/Winged helix DNA-binding domain"/>
    <property type="match status" value="1"/>
</dbReference>
<dbReference type="GO" id="GO:0000976">
    <property type="term" value="F:transcription cis-regulatory region binding"/>
    <property type="evidence" value="ECO:0007669"/>
    <property type="project" value="TreeGrafter"/>
</dbReference>
<evidence type="ECO:0000259" key="7">
    <source>
        <dbReference type="PROSITE" id="PS51755"/>
    </source>
</evidence>
<evidence type="ECO:0000259" key="6">
    <source>
        <dbReference type="PROSITE" id="PS50110"/>
    </source>
</evidence>
<dbReference type="Gene3D" id="6.10.250.690">
    <property type="match status" value="1"/>
</dbReference>
<dbReference type="EMBL" id="CABO01000033">
    <property type="protein sequence ID" value="CBI02263.1"/>
    <property type="molecule type" value="Genomic_DNA"/>
</dbReference>
<feature type="domain" description="OmpR/PhoB-type" evidence="7">
    <location>
        <begin position="140"/>
        <end position="239"/>
    </location>
</feature>
<keyword evidence="1" id="KW-0597">Phosphoprotein</keyword>
<dbReference type="FunFam" id="3.40.50.2300:FF:000001">
    <property type="entry name" value="DNA-binding response regulator PhoB"/>
    <property type="match status" value="1"/>
</dbReference>
<dbReference type="SMART" id="SM00862">
    <property type="entry name" value="Trans_reg_C"/>
    <property type="match status" value="1"/>
</dbReference>
<dbReference type="InterPro" id="IPR036388">
    <property type="entry name" value="WH-like_DNA-bd_sf"/>
</dbReference>
<dbReference type="GO" id="GO:0006355">
    <property type="term" value="P:regulation of DNA-templated transcription"/>
    <property type="evidence" value="ECO:0007669"/>
    <property type="project" value="InterPro"/>
</dbReference>
<dbReference type="InterPro" id="IPR001789">
    <property type="entry name" value="Sig_transdc_resp-reg_receiver"/>
</dbReference>